<dbReference type="Proteomes" id="UP000002009">
    <property type="component" value="Chromosome 6"/>
</dbReference>
<dbReference type="RefSeq" id="XP_002503253.1">
    <property type="nucleotide sequence ID" value="XM_002503207.1"/>
</dbReference>
<dbReference type="InterPro" id="IPR026224">
    <property type="entry name" value="DPCD"/>
</dbReference>
<protein>
    <recommendedName>
        <fullName evidence="2">Protein DPCD</fullName>
    </recommendedName>
</protein>
<evidence type="ECO:0000313" key="4">
    <source>
        <dbReference type="Proteomes" id="UP000002009"/>
    </source>
</evidence>
<keyword evidence="4" id="KW-1185">Reference proteome</keyword>
<dbReference type="PANTHER" id="PTHR31921">
    <property type="entry name" value="PROTEIN DPCD"/>
    <property type="match status" value="1"/>
</dbReference>
<dbReference type="AlphaFoldDB" id="C1E8H1"/>
<sequence length="198" mass="23200">MFRKGGKSTSMNHGGRRRVVTEFDDGGEMIEEYDLKTDELLLRKRRGRTVLGKDEEWEYLTGEAPRTFSPDVGILAESSVNPTWQRSQDTPQSFVWRVRNLPYPIETYQVTCDHGDQKIVIRTTNKKFYKRFDVPELKVLKLSLQDDALSYDWKNNTLIVQYKKPREVIKAELEEKVETQQLRLKRAPEDGDVDCKQQ</sequence>
<gene>
    <name evidence="3" type="ORF">MICPUN_82550</name>
</gene>
<dbReference type="EMBL" id="CP001327">
    <property type="protein sequence ID" value="ACO64511.1"/>
    <property type="molecule type" value="Genomic_DNA"/>
</dbReference>
<accession>C1E8H1</accession>
<proteinExistence type="inferred from homology"/>
<dbReference type="PANTHER" id="PTHR31921:SF1">
    <property type="entry name" value="PROTEIN DPCD"/>
    <property type="match status" value="1"/>
</dbReference>
<evidence type="ECO:0000256" key="2">
    <source>
        <dbReference type="ARBA" id="ARBA00020330"/>
    </source>
</evidence>
<dbReference type="InParanoid" id="C1E8H1"/>
<evidence type="ECO:0000313" key="3">
    <source>
        <dbReference type="EMBL" id="ACO64511.1"/>
    </source>
</evidence>
<dbReference type="OrthoDB" id="10256139at2759"/>
<comment type="similarity">
    <text evidence="1">Belongs to the DPCD family.</text>
</comment>
<organism evidence="3 4">
    <name type="scientific">Micromonas commoda (strain RCC299 / NOUM17 / CCMP2709)</name>
    <name type="common">Picoplanktonic green alga</name>
    <dbReference type="NCBI Taxonomy" id="296587"/>
    <lineage>
        <taxon>Eukaryota</taxon>
        <taxon>Viridiplantae</taxon>
        <taxon>Chlorophyta</taxon>
        <taxon>Mamiellophyceae</taxon>
        <taxon>Mamiellales</taxon>
        <taxon>Mamiellaceae</taxon>
        <taxon>Micromonas</taxon>
    </lineage>
</organism>
<reference evidence="3 4" key="1">
    <citation type="journal article" date="2009" name="Science">
        <title>Green evolution and dynamic adaptations revealed by genomes of the marine picoeukaryotes Micromonas.</title>
        <authorList>
            <person name="Worden A.Z."/>
            <person name="Lee J.H."/>
            <person name="Mock T."/>
            <person name="Rouze P."/>
            <person name="Simmons M.P."/>
            <person name="Aerts A.L."/>
            <person name="Allen A.E."/>
            <person name="Cuvelier M.L."/>
            <person name="Derelle E."/>
            <person name="Everett M.V."/>
            <person name="Foulon E."/>
            <person name="Grimwood J."/>
            <person name="Gundlach H."/>
            <person name="Henrissat B."/>
            <person name="Napoli C."/>
            <person name="McDonald S.M."/>
            <person name="Parker M.S."/>
            <person name="Rombauts S."/>
            <person name="Salamov A."/>
            <person name="Von Dassow P."/>
            <person name="Badger J.H."/>
            <person name="Coutinho P.M."/>
            <person name="Demir E."/>
            <person name="Dubchak I."/>
            <person name="Gentemann C."/>
            <person name="Eikrem W."/>
            <person name="Gready J.E."/>
            <person name="John U."/>
            <person name="Lanier W."/>
            <person name="Lindquist E.A."/>
            <person name="Lucas S."/>
            <person name="Mayer K.F."/>
            <person name="Moreau H."/>
            <person name="Not F."/>
            <person name="Otillar R."/>
            <person name="Panaud O."/>
            <person name="Pangilinan J."/>
            <person name="Paulsen I."/>
            <person name="Piegu B."/>
            <person name="Poliakov A."/>
            <person name="Robbens S."/>
            <person name="Schmutz J."/>
            <person name="Toulza E."/>
            <person name="Wyss T."/>
            <person name="Zelensky A."/>
            <person name="Zhou K."/>
            <person name="Armbrust E.V."/>
            <person name="Bhattacharya D."/>
            <person name="Goodenough U.W."/>
            <person name="Van de Peer Y."/>
            <person name="Grigoriev I.V."/>
        </authorList>
    </citation>
    <scope>NUCLEOTIDE SEQUENCE [LARGE SCALE GENOMIC DNA]</scope>
    <source>
        <strain evidence="4">RCC299 / NOUM17</strain>
    </source>
</reference>
<name>C1E8H1_MICCC</name>
<dbReference type="eggNOG" id="ENOG502QUNA">
    <property type="taxonomic scope" value="Eukaryota"/>
</dbReference>
<dbReference type="STRING" id="296587.C1E8H1"/>
<dbReference type="PRINTS" id="PR02065">
    <property type="entry name" value="PROTEINDPCD"/>
</dbReference>
<dbReference type="KEGG" id="mis:MICPUN_82550"/>
<dbReference type="Pfam" id="PF14913">
    <property type="entry name" value="DPCD"/>
    <property type="match status" value="1"/>
</dbReference>
<dbReference type="OMA" id="PILCEME"/>
<dbReference type="GeneID" id="8244182"/>
<evidence type="ECO:0000256" key="1">
    <source>
        <dbReference type="ARBA" id="ARBA00010597"/>
    </source>
</evidence>